<evidence type="ECO:0000259" key="1">
    <source>
        <dbReference type="Pfam" id="PF09861"/>
    </source>
</evidence>
<evidence type="ECO:0000313" key="3">
    <source>
        <dbReference type="Proteomes" id="UP000032545"/>
    </source>
</evidence>
<keyword evidence="3" id="KW-1185">Reference proteome</keyword>
<feature type="domain" description="LarA-like N-terminal" evidence="1">
    <location>
        <begin position="49"/>
        <end position="236"/>
    </location>
</feature>
<dbReference type="PANTHER" id="PTHR33171">
    <property type="entry name" value="LAR_N DOMAIN-CONTAINING PROTEIN"/>
    <property type="match status" value="1"/>
</dbReference>
<dbReference type="GO" id="GO:0050043">
    <property type="term" value="F:lactate racemase activity"/>
    <property type="evidence" value="ECO:0007669"/>
    <property type="project" value="InterPro"/>
</dbReference>
<name>A0A0D8BP93_9ACTN</name>
<sequence>MWLIGADVERIATVRPGFVLEVDERTPPLLVHSGAGVLLERFPLGTRVVYPPQPRPGVGDVDAAIGAALAEPVGSAPLSALLRPGMRLAISVDDLRTPQPRVRGVDARGRILEQVLSAAAAAGVDEVTLVVANGLHRRLSAAEVAGIVGERVFRSFWPTQLACHDAEDAANLVEVGRSDAGEPVQIARAVAEADLLVAVGIVQGPGQGGLGALVEGLSSYASLRAVHGVAAVTQAAAAGAGGGGTVDGRVVQGAAAGRVGAVLGAAVPVFAVAATVNAAVGPGPFLTRREWEWSPADSALAFGVGRGLELLGGRGRARVLRDLAADYAITSVTAGEPQAVAVAAWQAVDAQQRVDVDGQSDVVVVGLPPFGAYQGGAPADPVLAAHGALADVFARHRGRPVVRENGAMIVYHPVAARFSQLHQPSYVDFYEEVLAESSDPATIEAKFERQYATDPWYASLYRTSLAHHGVHPFHRWYETAPARAHLAEVVFVGGDRAVCARLGYRAASTLADALEIVAGSVGRDPSITYLHSPPQLITEVR</sequence>
<dbReference type="Gene3D" id="3.90.226.30">
    <property type="match status" value="1"/>
</dbReference>
<dbReference type="Pfam" id="PF09861">
    <property type="entry name" value="Lar_N"/>
    <property type="match status" value="1"/>
</dbReference>
<protein>
    <recommendedName>
        <fullName evidence="1">LarA-like N-terminal domain-containing protein</fullName>
    </recommendedName>
</protein>
<dbReference type="InterPro" id="IPR043166">
    <property type="entry name" value="LarA-like_C"/>
</dbReference>
<dbReference type="Proteomes" id="UP000032545">
    <property type="component" value="Unassembled WGS sequence"/>
</dbReference>
<evidence type="ECO:0000313" key="2">
    <source>
        <dbReference type="EMBL" id="KJE25202.1"/>
    </source>
</evidence>
<dbReference type="PANTHER" id="PTHR33171:SF17">
    <property type="entry name" value="LARA-LIKE N-TERMINAL DOMAIN-CONTAINING PROTEIN"/>
    <property type="match status" value="1"/>
</dbReference>
<proteinExistence type="predicted"/>
<dbReference type="AlphaFoldDB" id="A0A0D8BP93"/>
<dbReference type="InterPro" id="IPR048068">
    <property type="entry name" value="LarA-like"/>
</dbReference>
<dbReference type="EMBL" id="JYFN01000002">
    <property type="protein sequence ID" value="KJE25202.1"/>
    <property type="molecule type" value="Genomic_DNA"/>
</dbReference>
<dbReference type="Gene3D" id="3.40.50.11440">
    <property type="match status" value="1"/>
</dbReference>
<reference evidence="3" key="1">
    <citation type="submission" date="2015-02" db="EMBL/GenBank/DDBJ databases">
        <title>Draft Genome of Frankia sp. CpI1-S.</title>
        <authorList>
            <person name="Oshone R.T."/>
            <person name="Ngom M."/>
            <person name="Ghodhbane-Gtari F."/>
            <person name="Gtari M."/>
            <person name="Morris K."/>
            <person name="Thomas K."/>
            <person name="Sen A."/>
            <person name="Tisa L.S."/>
        </authorList>
    </citation>
    <scope>NUCLEOTIDE SEQUENCE [LARGE SCALE GENOMIC DNA]</scope>
    <source>
        <strain evidence="3">CpI1-S</strain>
    </source>
</reference>
<comment type="caution">
    <text evidence="2">The sequence shown here is derived from an EMBL/GenBank/DDBJ whole genome shotgun (WGS) entry which is preliminary data.</text>
</comment>
<organism evidence="2 3">
    <name type="scientific">Frankia torreyi</name>
    <dbReference type="NCBI Taxonomy" id="1856"/>
    <lineage>
        <taxon>Bacteria</taxon>
        <taxon>Bacillati</taxon>
        <taxon>Actinomycetota</taxon>
        <taxon>Actinomycetes</taxon>
        <taxon>Frankiales</taxon>
        <taxon>Frankiaceae</taxon>
        <taxon>Frankia</taxon>
    </lineage>
</organism>
<accession>A0A0D8BP93</accession>
<dbReference type="InterPro" id="IPR018657">
    <property type="entry name" value="LarA-like_N"/>
</dbReference>
<dbReference type="PATRIC" id="fig|1502723.3.peg.377"/>
<reference evidence="2 3" key="2">
    <citation type="journal article" date="2016" name="Genome Announc.">
        <title>Permanent Draft Genome Sequences for Two Variants of Frankia sp. Strain CpI1, the First Frankia Strain Isolated from Root Nodules of Comptonia peregrina.</title>
        <authorList>
            <person name="Oshone R."/>
            <person name="Hurst S.G.IV."/>
            <person name="Abebe-Akele F."/>
            <person name="Simpson S."/>
            <person name="Morris K."/>
            <person name="Thomas W.K."/>
            <person name="Tisa L.S."/>
        </authorList>
    </citation>
    <scope>NUCLEOTIDE SEQUENCE [LARGE SCALE GENOMIC DNA]</scope>
    <source>
        <strain evidence="3">CpI1-S</strain>
    </source>
</reference>
<gene>
    <name evidence="2" type="ORF">FF36_00335</name>
</gene>